<evidence type="ECO:0000256" key="1">
    <source>
        <dbReference type="SAM" id="MobiDB-lite"/>
    </source>
</evidence>
<name>A0A6J6PMT3_9ZZZZ</name>
<evidence type="ECO:0000313" key="2">
    <source>
        <dbReference type="EMBL" id="CAB4699806.1"/>
    </source>
</evidence>
<accession>A0A6J6PMT3</accession>
<sequence>MVDEPELQQCDSDEAEAAQGVHIDERTWAGKGDHLAGADDLG</sequence>
<protein>
    <submittedName>
        <fullName evidence="2">Unannotated protein</fullName>
    </submittedName>
</protein>
<organism evidence="2">
    <name type="scientific">freshwater metagenome</name>
    <dbReference type="NCBI Taxonomy" id="449393"/>
    <lineage>
        <taxon>unclassified sequences</taxon>
        <taxon>metagenomes</taxon>
        <taxon>ecological metagenomes</taxon>
    </lineage>
</organism>
<feature type="compositionally biased region" description="Acidic residues" evidence="1">
    <location>
        <begin position="1"/>
        <end position="16"/>
    </location>
</feature>
<reference evidence="2" key="1">
    <citation type="submission" date="2020-05" db="EMBL/GenBank/DDBJ databases">
        <authorList>
            <person name="Chiriac C."/>
            <person name="Salcher M."/>
            <person name="Ghai R."/>
            <person name="Kavagutti S V."/>
        </authorList>
    </citation>
    <scope>NUCLEOTIDE SEQUENCE</scope>
</reference>
<feature type="region of interest" description="Disordered" evidence="1">
    <location>
        <begin position="1"/>
        <end position="42"/>
    </location>
</feature>
<feature type="compositionally biased region" description="Basic and acidic residues" evidence="1">
    <location>
        <begin position="22"/>
        <end position="42"/>
    </location>
</feature>
<gene>
    <name evidence="2" type="ORF">UFOPK2625_00456</name>
</gene>
<dbReference type="EMBL" id="CAEZXZ010000049">
    <property type="protein sequence ID" value="CAB4699806.1"/>
    <property type="molecule type" value="Genomic_DNA"/>
</dbReference>
<dbReference type="AlphaFoldDB" id="A0A6J6PMT3"/>
<proteinExistence type="predicted"/>